<dbReference type="PANTHER" id="PTHR16092">
    <property type="entry name" value="SEC3/SYNTAXIN-RELATED"/>
    <property type="match status" value="1"/>
</dbReference>
<dbReference type="CDD" id="cd14683">
    <property type="entry name" value="PH-EXOC1"/>
    <property type="match status" value="1"/>
</dbReference>
<evidence type="ECO:0000313" key="2">
    <source>
        <dbReference type="EMBL" id="VDN56325.1"/>
    </source>
</evidence>
<dbReference type="GO" id="GO:0000145">
    <property type="term" value="C:exocyst"/>
    <property type="evidence" value="ECO:0007669"/>
    <property type="project" value="TreeGrafter"/>
</dbReference>
<dbReference type="SMART" id="SM01313">
    <property type="entry name" value="Sec3-PIP2_bind"/>
    <property type="match status" value="1"/>
</dbReference>
<organism evidence="3 5">
    <name type="scientific">Dracunculus medinensis</name>
    <name type="common">Guinea worm</name>
    <dbReference type="NCBI Taxonomy" id="318479"/>
    <lineage>
        <taxon>Eukaryota</taxon>
        <taxon>Metazoa</taxon>
        <taxon>Ecdysozoa</taxon>
        <taxon>Nematoda</taxon>
        <taxon>Chromadorea</taxon>
        <taxon>Rhabditida</taxon>
        <taxon>Spirurina</taxon>
        <taxon>Dracunculoidea</taxon>
        <taxon>Dracunculidae</taxon>
        <taxon>Dracunculus</taxon>
    </lineage>
</organism>
<dbReference type="GO" id="GO:0006887">
    <property type="term" value="P:exocytosis"/>
    <property type="evidence" value="ECO:0007669"/>
    <property type="project" value="TreeGrafter"/>
</dbReference>
<name>A0A0N4U534_DRAME</name>
<keyword evidence="4" id="KW-1185">Reference proteome</keyword>
<dbReference type="InterPro" id="IPR028258">
    <property type="entry name" value="Sec3-PIP2_bind"/>
</dbReference>
<reference evidence="5" key="1">
    <citation type="submission" date="2017-02" db="UniProtKB">
        <authorList>
            <consortium name="WormBaseParasite"/>
        </authorList>
    </citation>
    <scope>IDENTIFICATION</scope>
</reference>
<feature type="domain" description="Exocyst complex component Sec3 PIP2-binding N-terminal" evidence="1">
    <location>
        <begin position="33"/>
        <end position="124"/>
    </location>
</feature>
<protein>
    <submittedName>
        <fullName evidence="5">Sec3-PIP2_bind domain-containing protein</fullName>
    </submittedName>
</protein>
<dbReference type="GO" id="GO:0006893">
    <property type="term" value="P:Golgi to plasma membrane transport"/>
    <property type="evidence" value="ECO:0007669"/>
    <property type="project" value="TreeGrafter"/>
</dbReference>
<dbReference type="Proteomes" id="UP000274756">
    <property type="component" value="Unassembled WGS sequence"/>
</dbReference>
<dbReference type="GO" id="GO:0005546">
    <property type="term" value="F:phosphatidylinositol-4,5-bisphosphate binding"/>
    <property type="evidence" value="ECO:0007669"/>
    <property type="project" value="TreeGrafter"/>
</dbReference>
<dbReference type="WBParaSite" id="DME_0000193801-mRNA-1">
    <property type="protein sequence ID" value="DME_0000193801-mRNA-1"/>
    <property type="gene ID" value="DME_0000193801"/>
</dbReference>
<reference evidence="2 4" key="2">
    <citation type="submission" date="2018-11" db="EMBL/GenBank/DDBJ databases">
        <authorList>
            <consortium name="Pathogen Informatics"/>
        </authorList>
    </citation>
    <scope>NUCLEOTIDE SEQUENCE [LARGE SCALE GENOMIC DNA]</scope>
</reference>
<dbReference type="PANTHER" id="PTHR16092:SF14">
    <property type="entry name" value="EXOCYST COMPLEX COMPONENT 1 ISOFORM X1"/>
    <property type="match status" value="1"/>
</dbReference>
<dbReference type="FunFam" id="2.30.29.90:FF:000008">
    <property type="entry name" value="Exocyst complex component 1"/>
    <property type="match status" value="1"/>
</dbReference>
<evidence type="ECO:0000259" key="1">
    <source>
        <dbReference type="SMART" id="SM01313"/>
    </source>
</evidence>
<dbReference type="EMBL" id="UYYG01001155">
    <property type="protein sequence ID" value="VDN56325.1"/>
    <property type="molecule type" value="Genomic_DNA"/>
</dbReference>
<dbReference type="Proteomes" id="UP000038040">
    <property type="component" value="Unplaced"/>
</dbReference>
<evidence type="ECO:0000313" key="4">
    <source>
        <dbReference type="Proteomes" id="UP000274756"/>
    </source>
</evidence>
<dbReference type="OrthoDB" id="27109at2759"/>
<dbReference type="AlphaFoldDB" id="A0A0N4U534"/>
<sequence>MRAIVSDLQRAVFQADDERVVAVANIIRIGTKKKKKPTFICLAVTTDQPISVRLYFVKNEKEDLFKKKEQFNLRNVKIVDGINPRKYLPEFELIIGERLYRLCASSPEEKDAFIKQMYKFSSKYLPVQKPDFVNVPIPVDTPHVTVTVSEVDDDAEENLADYQVFFAFNLFYQ</sequence>
<accession>A0A0N4U534</accession>
<dbReference type="STRING" id="318479.A0A0N4U534"/>
<dbReference type="Gene3D" id="2.30.29.90">
    <property type="match status" value="1"/>
</dbReference>
<dbReference type="GO" id="GO:0005886">
    <property type="term" value="C:plasma membrane"/>
    <property type="evidence" value="ECO:0007669"/>
    <property type="project" value="TreeGrafter"/>
</dbReference>
<dbReference type="Pfam" id="PF15277">
    <property type="entry name" value="Sec3-PIP2_bind"/>
    <property type="match status" value="1"/>
</dbReference>
<proteinExistence type="predicted"/>
<gene>
    <name evidence="2" type="ORF">DME_LOCUS6298</name>
</gene>
<evidence type="ECO:0000313" key="5">
    <source>
        <dbReference type="WBParaSite" id="DME_0000193801-mRNA-1"/>
    </source>
</evidence>
<evidence type="ECO:0000313" key="3">
    <source>
        <dbReference type="Proteomes" id="UP000038040"/>
    </source>
</evidence>
<dbReference type="SUPFAM" id="SSF50729">
    <property type="entry name" value="PH domain-like"/>
    <property type="match status" value="1"/>
</dbReference>